<proteinExistence type="predicted"/>
<keyword evidence="2" id="KW-1185">Reference proteome</keyword>
<dbReference type="SUPFAM" id="SSF52096">
    <property type="entry name" value="ClpP/crotonase"/>
    <property type="match status" value="1"/>
</dbReference>
<reference evidence="1 2" key="1">
    <citation type="submission" date="2023-07" db="EMBL/GenBank/DDBJ databases">
        <title>Sorghum-associated microbial communities from plants grown in Nebraska, USA.</title>
        <authorList>
            <person name="Schachtman D."/>
        </authorList>
    </citation>
    <scope>NUCLEOTIDE SEQUENCE [LARGE SCALE GENOMIC DNA]</scope>
    <source>
        <strain evidence="1 2">DS1039</strain>
    </source>
</reference>
<accession>A0ABU1KYS4</accession>
<gene>
    <name evidence="1" type="ORF">J2776_002820</name>
</gene>
<sequence length="114" mass="12585">MEVILSSNDYDAELAERDGWVNRAIPQRELAEFVSALAHRLANFPEAGPVGIKRRINDVSLAPVADVRTDAALFQQTIREPRAQARTGELLEGGMQTRGELERDFGPALGRLKS</sequence>
<evidence type="ECO:0000313" key="2">
    <source>
        <dbReference type="Proteomes" id="UP001185254"/>
    </source>
</evidence>
<organism evidence="1 2">
    <name type="scientific">Paraburkholderia caledonica</name>
    <dbReference type="NCBI Taxonomy" id="134536"/>
    <lineage>
        <taxon>Bacteria</taxon>
        <taxon>Pseudomonadati</taxon>
        <taxon>Pseudomonadota</taxon>
        <taxon>Betaproteobacteria</taxon>
        <taxon>Burkholderiales</taxon>
        <taxon>Burkholderiaceae</taxon>
        <taxon>Paraburkholderia</taxon>
    </lineage>
</organism>
<comment type="caution">
    <text evidence="1">The sequence shown here is derived from an EMBL/GenBank/DDBJ whole genome shotgun (WGS) entry which is preliminary data.</text>
</comment>
<protein>
    <submittedName>
        <fullName evidence="1">Enoyl-CoA hydratase/carnithine racemase</fullName>
    </submittedName>
</protein>
<dbReference type="Proteomes" id="UP001185254">
    <property type="component" value="Unassembled WGS sequence"/>
</dbReference>
<dbReference type="Gene3D" id="3.90.226.10">
    <property type="entry name" value="2-enoyl-CoA Hydratase, Chain A, domain 1"/>
    <property type="match status" value="1"/>
</dbReference>
<evidence type="ECO:0000313" key="1">
    <source>
        <dbReference type="EMBL" id="MDR6376120.1"/>
    </source>
</evidence>
<dbReference type="InterPro" id="IPR029045">
    <property type="entry name" value="ClpP/crotonase-like_dom_sf"/>
</dbReference>
<dbReference type="EMBL" id="JAVDQN010000002">
    <property type="protein sequence ID" value="MDR6376120.1"/>
    <property type="molecule type" value="Genomic_DNA"/>
</dbReference>
<name>A0ABU1KYS4_9BURK</name>